<name>A0A5C0SCN5_CRATE</name>
<sequence>MKIVKILENIPPDSSQLLELYRTVGWLTFEDDTSIVEEILENTDEFVCIYMGDTLVAFGRMLTDYRMSAFLDDIVVHPGFRHMGFGSIIINILIEKVPKVKKIKLTTFNAAEFYKKFGFSNPSCTPMELILDQK</sequence>
<accession>A0A5C0SCN5</accession>
<evidence type="ECO:0000313" key="2">
    <source>
        <dbReference type="EMBL" id="QEK11208.1"/>
    </source>
</evidence>
<protein>
    <submittedName>
        <fullName evidence="2">GNAT family N-acetyltransferase</fullName>
    </submittedName>
</protein>
<dbReference type="EMBL" id="CP042243">
    <property type="protein sequence ID" value="QEK11208.1"/>
    <property type="molecule type" value="Genomic_DNA"/>
</dbReference>
<dbReference type="GO" id="GO:0016747">
    <property type="term" value="F:acyltransferase activity, transferring groups other than amino-acyl groups"/>
    <property type="evidence" value="ECO:0007669"/>
    <property type="project" value="InterPro"/>
</dbReference>
<dbReference type="Pfam" id="PF00583">
    <property type="entry name" value="Acetyltransf_1"/>
    <property type="match status" value="1"/>
</dbReference>
<dbReference type="AlphaFoldDB" id="A0A5C0SCN5"/>
<dbReference type="PROSITE" id="PS51186">
    <property type="entry name" value="GNAT"/>
    <property type="match status" value="1"/>
</dbReference>
<keyword evidence="2" id="KW-0808">Transferase</keyword>
<dbReference type="Gene3D" id="3.40.630.30">
    <property type="match status" value="1"/>
</dbReference>
<dbReference type="CDD" id="cd04301">
    <property type="entry name" value="NAT_SF"/>
    <property type="match status" value="1"/>
</dbReference>
<dbReference type="KEGG" id="crs:FQB35_01840"/>
<dbReference type="OrthoDB" id="9775804at2"/>
<proteinExistence type="predicted"/>
<dbReference type="Proteomes" id="UP000324646">
    <property type="component" value="Chromosome"/>
</dbReference>
<gene>
    <name evidence="2" type="ORF">FQB35_01840</name>
</gene>
<dbReference type="SUPFAM" id="SSF55729">
    <property type="entry name" value="Acyl-CoA N-acyltransferases (Nat)"/>
    <property type="match status" value="1"/>
</dbReference>
<evidence type="ECO:0000259" key="1">
    <source>
        <dbReference type="PROSITE" id="PS51186"/>
    </source>
</evidence>
<dbReference type="InterPro" id="IPR053144">
    <property type="entry name" value="Acetyltransferase_Butenolide"/>
</dbReference>
<organism evidence="2 3">
    <name type="scientific">Crassaminicella thermophila</name>
    <dbReference type="NCBI Taxonomy" id="2599308"/>
    <lineage>
        <taxon>Bacteria</taxon>
        <taxon>Bacillati</taxon>
        <taxon>Bacillota</taxon>
        <taxon>Clostridia</taxon>
        <taxon>Eubacteriales</taxon>
        <taxon>Clostridiaceae</taxon>
        <taxon>Crassaminicella</taxon>
    </lineage>
</organism>
<keyword evidence="3" id="KW-1185">Reference proteome</keyword>
<dbReference type="InterPro" id="IPR016181">
    <property type="entry name" value="Acyl_CoA_acyltransferase"/>
</dbReference>
<dbReference type="PANTHER" id="PTHR43233:SF1">
    <property type="entry name" value="FAMILY N-ACETYLTRANSFERASE, PUTATIVE (AFU_ORTHOLOGUE AFUA_6G03350)-RELATED"/>
    <property type="match status" value="1"/>
</dbReference>
<dbReference type="PANTHER" id="PTHR43233">
    <property type="entry name" value="FAMILY N-ACETYLTRANSFERASE, PUTATIVE (AFU_ORTHOLOGUE AFUA_6G03350)-RELATED"/>
    <property type="match status" value="1"/>
</dbReference>
<dbReference type="InterPro" id="IPR000182">
    <property type="entry name" value="GNAT_dom"/>
</dbReference>
<evidence type="ECO:0000313" key="3">
    <source>
        <dbReference type="Proteomes" id="UP000324646"/>
    </source>
</evidence>
<reference evidence="2 3" key="1">
    <citation type="submission" date="2019-07" db="EMBL/GenBank/DDBJ databases">
        <title>Complete genome of Crassaminicella thermophila SY095.</title>
        <authorList>
            <person name="Li X."/>
        </authorList>
    </citation>
    <scope>NUCLEOTIDE SEQUENCE [LARGE SCALE GENOMIC DNA]</scope>
    <source>
        <strain evidence="2 3">SY095</strain>
    </source>
</reference>
<feature type="domain" description="N-acetyltransferase" evidence="1">
    <location>
        <begin position="4"/>
        <end position="134"/>
    </location>
</feature>